<dbReference type="RefSeq" id="WP_011794822.1">
    <property type="nucleotide sequence ID" value="NC_008752.1"/>
</dbReference>
<evidence type="ECO:0000259" key="2">
    <source>
        <dbReference type="PROSITE" id="PS50943"/>
    </source>
</evidence>
<dbReference type="GO" id="GO:0003677">
    <property type="term" value="F:DNA binding"/>
    <property type="evidence" value="ECO:0007669"/>
    <property type="project" value="InterPro"/>
</dbReference>
<dbReference type="GeneID" id="91084106"/>
<feature type="domain" description="HTH cro/C1-type" evidence="2">
    <location>
        <begin position="7"/>
        <end position="62"/>
    </location>
</feature>
<dbReference type="CDD" id="cd00093">
    <property type="entry name" value="HTH_XRE"/>
    <property type="match status" value="1"/>
</dbReference>
<name>A1TMT6_PARC0</name>
<evidence type="ECO:0000313" key="4">
    <source>
        <dbReference type="Proteomes" id="UP000002596"/>
    </source>
</evidence>
<dbReference type="OrthoDB" id="8913177at2"/>
<dbReference type="PROSITE" id="PS50943">
    <property type="entry name" value="HTH_CROC1"/>
    <property type="match status" value="1"/>
</dbReference>
<dbReference type="InterPro" id="IPR001387">
    <property type="entry name" value="Cro/C1-type_HTH"/>
</dbReference>
<dbReference type="SUPFAM" id="SSF47413">
    <property type="entry name" value="lambda repressor-like DNA-binding domains"/>
    <property type="match status" value="1"/>
</dbReference>
<dbReference type="SMART" id="SM00530">
    <property type="entry name" value="HTH_XRE"/>
    <property type="match status" value="1"/>
</dbReference>
<protein>
    <submittedName>
        <fullName evidence="3">Transcriptional regulator, XRE family</fullName>
    </submittedName>
</protein>
<feature type="region of interest" description="Disordered" evidence="1">
    <location>
        <begin position="62"/>
        <end position="89"/>
    </location>
</feature>
<accession>A1TMT6</accession>
<gene>
    <name evidence="3" type="ordered locus">Aave_1687</name>
</gene>
<dbReference type="KEGG" id="aav:Aave_1687"/>
<evidence type="ECO:0000313" key="3">
    <source>
        <dbReference type="EMBL" id="ABM32274.1"/>
    </source>
</evidence>
<dbReference type="AlphaFoldDB" id="A1TMT6"/>
<dbReference type="STRING" id="397945.Aave_1687"/>
<dbReference type="EMBL" id="CP000512">
    <property type="protein sequence ID" value="ABM32274.1"/>
    <property type="molecule type" value="Genomic_DNA"/>
</dbReference>
<dbReference type="HOGENOM" id="CLU_2447868_0_0_4"/>
<reference evidence="3 4" key="1">
    <citation type="submission" date="2006-12" db="EMBL/GenBank/DDBJ databases">
        <title>Complete sequence of Acidovorax avenae subsp. citrulli AAC00-1.</title>
        <authorList>
            <consortium name="US DOE Joint Genome Institute"/>
            <person name="Copeland A."/>
            <person name="Lucas S."/>
            <person name="Lapidus A."/>
            <person name="Barry K."/>
            <person name="Detter J.C."/>
            <person name="Glavina del Rio T."/>
            <person name="Dalin E."/>
            <person name="Tice H."/>
            <person name="Pitluck S."/>
            <person name="Kiss H."/>
            <person name="Brettin T."/>
            <person name="Bruce D."/>
            <person name="Han C."/>
            <person name="Tapia R."/>
            <person name="Gilna P."/>
            <person name="Schmutz J."/>
            <person name="Larimer F."/>
            <person name="Land M."/>
            <person name="Hauser L."/>
            <person name="Kyrpides N."/>
            <person name="Kim E."/>
            <person name="Stahl D."/>
            <person name="Richardson P."/>
        </authorList>
    </citation>
    <scope>NUCLEOTIDE SEQUENCE [LARGE SCALE GENOMIC DNA]</scope>
    <source>
        <strain evidence="3 4">AAC00-1</strain>
    </source>
</reference>
<evidence type="ECO:0000256" key="1">
    <source>
        <dbReference type="SAM" id="MobiDB-lite"/>
    </source>
</evidence>
<dbReference type="InterPro" id="IPR010982">
    <property type="entry name" value="Lambda_DNA-bd_dom_sf"/>
</dbReference>
<organism evidence="3 4">
    <name type="scientific">Paracidovorax citrulli (strain AAC00-1)</name>
    <name type="common">Acidovorax citrulli</name>
    <dbReference type="NCBI Taxonomy" id="397945"/>
    <lineage>
        <taxon>Bacteria</taxon>
        <taxon>Pseudomonadati</taxon>
        <taxon>Pseudomonadota</taxon>
        <taxon>Betaproteobacteria</taxon>
        <taxon>Burkholderiales</taxon>
        <taxon>Comamonadaceae</taxon>
        <taxon>Paracidovorax</taxon>
    </lineage>
</organism>
<dbReference type="Pfam" id="PF13560">
    <property type="entry name" value="HTH_31"/>
    <property type="match status" value="1"/>
</dbReference>
<proteinExistence type="predicted"/>
<sequence length="89" mass="9515">MQWNTVIAEIQARRGWTQPQVARAAGCAQATISDLATGKTTEPRFALGQALLKLHRASMRKAPLPKEQVRAEPAGQGAPIASQTEVSHG</sequence>
<dbReference type="eggNOG" id="ENOG502ZNJ3">
    <property type="taxonomic scope" value="Bacteria"/>
</dbReference>
<dbReference type="Proteomes" id="UP000002596">
    <property type="component" value="Chromosome"/>
</dbReference>
<dbReference type="Gene3D" id="1.10.260.40">
    <property type="entry name" value="lambda repressor-like DNA-binding domains"/>
    <property type="match status" value="1"/>
</dbReference>